<proteinExistence type="predicted"/>
<name>A0AAD0PVD4_PSEAV</name>
<evidence type="ECO:0000313" key="2">
    <source>
        <dbReference type="Proteomes" id="UP000006426"/>
    </source>
</evidence>
<sequence>MKFFRRFVEPVVVFSLLLLLPMGLAINWWIEDARRYDAAYAHLFDDLRLKSKAHLNLVDYYKNCVAQRPMKTSRIISSPICIEKTKGWAEKLKMPGAVDVVINDIALAESKAYLATKR</sequence>
<keyword evidence="1" id="KW-0614">Plasmid</keyword>
<protein>
    <submittedName>
        <fullName evidence="1">Uncharacterized protein</fullName>
    </submittedName>
</protein>
<accession>A0AAD0PVD4</accession>
<evidence type="ECO:0000313" key="1">
    <source>
        <dbReference type="EMBL" id="AXH59502.1"/>
    </source>
</evidence>
<dbReference type="EMBL" id="CP031226">
    <property type="protein sequence ID" value="AXH59502.1"/>
    <property type="molecule type" value="Genomic_DNA"/>
</dbReference>
<dbReference type="Proteomes" id="UP000006426">
    <property type="component" value="Plasmid pmppla107"/>
</dbReference>
<geneLocation type="plasmid" evidence="2">
    <name>pmppla107</name>
</geneLocation>
<organism evidence="1 2">
    <name type="scientific">Pseudomonas amygdali pv. lachrymans str. M301315</name>
    <dbReference type="NCBI Taxonomy" id="629260"/>
    <lineage>
        <taxon>Bacteria</taxon>
        <taxon>Pseudomonadati</taxon>
        <taxon>Pseudomonadota</taxon>
        <taxon>Gammaproteobacteria</taxon>
        <taxon>Pseudomonadales</taxon>
        <taxon>Pseudomonadaceae</taxon>
        <taxon>Pseudomonas</taxon>
        <taxon>Pseudomonas amygdali</taxon>
    </lineage>
</organism>
<dbReference type="GeneID" id="39474656"/>
<gene>
    <name evidence="1" type="ORF">PLA107_030205</name>
</gene>
<reference evidence="1 2" key="1">
    <citation type="journal article" date="2011" name="PLoS Pathog.">
        <title>Dynamic evolution of pathogenicity revealed by sequencing and comparative genomics of 19 Pseudomonas syringae isolates.</title>
        <authorList>
            <person name="Baltrus D.A."/>
            <person name="Nishimura M.T."/>
            <person name="Romanchuk A."/>
            <person name="Chang J.H."/>
            <person name="Mukhtar M.S."/>
            <person name="Cherkis K."/>
            <person name="Roach J."/>
            <person name="Grant S.R."/>
            <person name="Jones C.D."/>
            <person name="Dangl J.L."/>
        </authorList>
    </citation>
    <scope>NUCLEOTIDE SEQUENCE [LARGE SCALE GENOMIC DNA]</scope>
    <source>
        <strain evidence="1 2">M301315</strain>
    </source>
</reference>
<dbReference type="RefSeq" id="WP_005742303.1">
    <property type="nucleotide sequence ID" value="NZ_CP031226.1"/>
</dbReference>
<dbReference type="AlphaFoldDB" id="A0AAD0PVD4"/>